<dbReference type="Gene3D" id="3.40.50.300">
    <property type="entry name" value="P-loop containing nucleotide triphosphate hydrolases"/>
    <property type="match status" value="2"/>
</dbReference>
<dbReference type="EMBL" id="MWQY01000014">
    <property type="protein sequence ID" value="ORC34305.1"/>
    <property type="molecule type" value="Genomic_DNA"/>
</dbReference>
<keyword evidence="5 9" id="KW-0227">DNA damage</keyword>
<sequence length="571" mass="63675">MLEELRIENFALIDSINIRFSRGLNILTGETGAGKSIIVGALGAILGDKADTGVIRSHADEARISGVLLVDHNPDALAWLSEHDIVPEEGTVIVRRVIRRNGRGSVFLQDSQIPRATLQEFTSLLFDMHGQHEHQSLLQVDQHRKLLDSFAGIENQVSQLASNFSELTRLRREYDSMNQAEREQLRELDFLNHAIEEIDAAHLKPGEEESLQEELEIISQAEKIYSHLEEFSRLSSESRGGAIAYLRKARDELSFLTGIVQKLEPLLGRFESAFLEMEDIIESVRAYNDEVQFSPGRLDEIEQRLMQIRRLEKKYGDSIEEVLQYREDSAAKINSIDSWQERKEEMEQQLSELNRKIGQIARSVSESRRQVAGNLKAAVEERIRPLGMQKAVFSVQVEPRTGENGKTVCGPSGTDQVEFLIAPNQGEPLKPLRTIASGGELSRLMLAIKTVLSEADQIDSLIFDEIDTGIGGEVGLALGEQLSLLAERKQILCITHLASVAVRADNHIVVTKEIEDGRTITHTRSLSEDERVTEIARMLSGDPVGAASISHARELIGKYPPKAGLKRSESG</sequence>
<keyword evidence="4" id="KW-0547">Nucleotide-binding</keyword>
<dbReference type="NCBIfam" id="TIGR00634">
    <property type="entry name" value="recN"/>
    <property type="match status" value="1"/>
</dbReference>
<dbReference type="PIRSF" id="PIRSF003128">
    <property type="entry name" value="RecN"/>
    <property type="match status" value="1"/>
</dbReference>
<organism evidence="12 13">
    <name type="scientific">Marispirochaeta aestuarii</name>
    <dbReference type="NCBI Taxonomy" id="1963862"/>
    <lineage>
        <taxon>Bacteria</taxon>
        <taxon>Pseudomonadati</taxon>
        <taxon>Spirochaetota</taxon>
        <taxon>Spirochaetia</taxon>
        <taxon>Spirochaetales</taxon>
        <taxon>Spirochaetaceae</taxon>
        <taxon>Marispirochaeta</taxon>
    </lineage>
</organism>
<evidence type="ECO:0000256" key="6">
    <source>
        <dbReference type="ARBA" id="ARBA00022840"/>
    </source>
</evidence>
<accession>A0A1Y1RW91</accession>
<evidence type="ECO:0000256" key="5">
    <source>
        <dbReference type="ARBA" id="ARBA00022763"/>
    </source>
</evidence>
<evidence type="ECO:0000256" key="7">
    <source>
        <dbReference type="ARBA" id="ARBA00023204"/>
    </source>
</evidence>
<dbReference type="InterPro" id="IPR004604">
    <property type="entry name" value="DNA_recomb/repair_RecN"/>
</dbReference>
<dbReference type="InterPro" id="IPR003593">
    <property type="entry name" value="AAA+_ATPase"/>
</dbReference>
<feature type="coiled-coil region" evidence="10">
    <location>
        <begin position="308"/>
        <end position="363"/>
    </location>
</feature>
<dbReference type="OrthoDB" id="9806954at2"/>
<dbReference type="STRING" id="1963862.B4O97_13410"/>
<evidence type="ECO:0000256" key="1">
    <source>
        <dbReference type="ARBA" id="ARBA00003618"/>
    </source>
</evidence>
<keyword evidence="7 9" id="KW-0234">DNA repair</keyword>
<dbReference type="Pfam" id="PF13476">
    <property type="entry name" value="AAA_23"/>
    <property type="match status" value="1"/>
</dbReference>
<evidence type="ECO:0000256" key="9">
    <source>
        <dbReference type="PIRNR" id="PIRNR003128"/>
    </source>
</evidence>
<dbReference type="AlphaFoldDB" id="A0A1Y1RW91"/>
<dbReference type="FunFam" id="3.40.50.300:FF:000356">
    <property type="entry name" value="DNA repair protein RecN"/>
    <property type="match status" value="1"/>
</dbReference>
<evidence type="ECO:0000259" key="11">
    <source>
        <dbReference type="SMART" id="SM00382"/>
    </source>
</evidence>
<dbReference type="PANTHER" id="PTHR11059">
    <property type="entry name" value="DNA REPAIR PROTEIN RECN"/>
    <property type="match status" value="1"/>
</dbReference>
<dbReference type="GO" id="GO:0009432">
    <property type="term" value="P:SOS response"/>
    <property type="evidence" value="ECO:0007669"/>
    <property type="project" value="TreeGrafter"/>
</dbReference>
<dbReference type="SMART" id="SM00382">
    <property type="entry name" value="AAA"/>
    <property type="match status" value="1"/>
</dbReference>
<dbReference type="PANTHER" id="PTHR11059:SF0">
    <property type="entry name" value="DNA REPAIR PROTEIN RECN"/>
    <property type="match status" value="1"/>
</dbReference>
<dbReference type="Proteomes" id="UP000192343">
    <property type="component" value="Unassembled WGS sequence"/>
</dbReference>
<name>A0A1Y1RW91_9SPIO</name>
<dbReference type="GO" id="GO:0043590">
    <property type="term" value="C:bacterial nucleoid"/>
    <property type="evidence" value="ECO:0007669"/>
    <property type="project" value="TreeGrafter"/>
</dbReference>
<evidence type="ECO:0000256" key="8">
    <source>
        <dbReference type="ARBA" id="ARBA00033408"/>
    </source>
</evidence>
<keyword evidence="10" id="KW-0175">Coiled coil</keyword>
<dbReference type="FunFam" id="3.40.50.300:FF:000319">
    <property type="entry name" value="DNA repair protein RecN"/>
    <property type="match status" value="1"/>
</dbReference>
<protein>
    <recommendedName>
        <fullName evidence="3 9">DNA repair protein RecN</fullName>
    </recommendedName>
    <alternativeName>
        <fullName evidence="8 9">Recombination protein N</fullName>
    </alternativeName>
</protein>
<evidence type="ECO:0000313" key="12">
    <source>
        <dbReference type="EMBL" id="ORC34305.1"/>
    </source>
</evidence>
<dbReference type="RefSeq" id="WP_083051556.1">
    <property type="nucleotide sequence ID" value="NZ_MWQY01000014.1"/>
</dbReference>
<dbReference type="SUPFAM" id="SSF52540">
    <property type="entry name" value="P-loop containing nucleoside triphosphate hydrolases"/>
    <property type="match status" value="1"/>
</dbReference>
<keyword evidence="13" id="KW-1185">Reference proteome</keyword>
<dbReference type="GO" id="GO:0006281">
    <property type="term" value="P:DNA repair"/>
    <property type="evidence" value="ECO:0007669"/>
    <property type="project" value="UniProtKB-KW"/>
</dbReference>
<evidence type="ECO:0000256" key="4">
    <source>
        <dbReference type="ARBA" id="ARBA00022741"/>
    </source>
</evidence>
<evidence type="ECO:0000313" key="13">
    <source>
        <dbReference type="Proteomes" id="UP000192343"/>
    </source>
</evidence>
<dbReference type="GO" id="GO:0005524">
    <property type="term" value="F:ATP binding"/>
    <property type="evidence" value="ECO:0007669"/>
    <property type="project" value="UniProtKB-KW"/>
</dbReference>
<dbReference type="InterPro" id="IPR027417">
    <property type="entry name" value="P-loop_NTPase"/>
</dbReference>
<evidence type="ECO:0000256" key="2">
    <source>
        <dbReference type="ARBA" id="ARBA00009441"/>
    </source>
</evidence>
<dbReference type="InterPro" id="IPR038729">
    <property type="entry name" value="Rad50/SbcC_AAA"/>
</dbReference>
<gene>
    <name evidence="12" type="ORF">B4O97_13410</name>
</gene>
<comment type="function">
    <text evidence="1 9">May be involved in recombinational repair of damaged DNA.</text>
</comment>
<evidence type="ECO:0000256" key="3">
    <source>
        <dbReference type="ARBA" id="ARBA00021315"/>
    </source>
</evidence>
<proteinExistence type="inferred from homology"/>
<dbReference type="GO" id="GO:0006310">
    <property type="term" value="P:DNA recombination"/>
    <property type="evidence" value="ECO:0007669"/>
    <property type="project" value="InterPro"/>
</dbReference>
<feature type="domain" description="AAA+ ATPase" evidence="11">
    <location>
        <begin position="21"/>
        <end position="515"/>
    </location>
</feature>
<evidence type="ECO:0000256" key="10">
    <source>
        <dbReference type="SAM" id="Coils"/>
    </source>
</evidence>
<comment type="similarity">
    <text evidence="2 9">Belongs to the RecN family.</text>
</comment>
<comment type="caution">
    <text evidence="12">The sequence shown here is derived from an EMBL/GenBank/DDBJ whole genome shotgun (WGS) entry which is preliminary data.</text>
</comment>
<reference evidence="12 13" key="1">
    <citation type="submission" date="2017-03" db="EMBL/GenBank/DDBJ databases">
        <title>Draft Genome sequence of Marispirochaeta sp. strain JC444.</title>
        <authorList>
            <person name="Shivani Y."/>
            <person name="Subhash Y."/>
            <person name="Sasikala C."/>
            <person name="Ramana C."/>
        </authorList>
    </citation>
    <scope>NUCLEOTIDE SEQUENCE [LARGE SCALE GENOMIC DNA]</scope>
    <source>
        <strain evidence="12 13">JC444</strain>
    </source>
</reference>
<keyword evidence="6" id="KW-0067">ATP-binding</keyword>
<dbReference type="CDD" id="cd03241">
    <property type="entry name" value="ABC_RecN"/>
    <property type="match status" value="2"/>
</dbReference>